<protein>
    <submittedName>
        <fullName evidence="6">MBL fold metallo-hydrolase</fullName>
    </submittedName>
</protein>
<organism evidence="6 7">
    <name type="scientific">Niabella digestorum</name>
    <dbReference type="NCBI Taxonomy" id="3117701"/>
    <lineage>
        <taxon>Bacteria</taxon>
        <taxon>Pseudomonadati</taxon>
        <taxon>Bacteroidota</taxon>
        <taxon>Chitinophagia</taxon>
        <taxon>Chitinophagales</taxon>
        <taxon>Chitinophagaceae</taxon>
        <taxon>Niabella</taxon>
    </lineage>
</organism>
<keyword evidence="2" id="KW-0479">Metal-binding</keyword>
<dbReference type="SMART" id="SM00849">
    <property type="entry name" value="Lactamase_B"/>
    <property type="match status" value="1"/>
</dbReference>
<dbReference type="InterPro" id="IPR001279">
    <property type="entry name" value="Metallo-B-lactamas"/>
</dbReference>
<keyword evidence="3" id="KW-0378">Hydrolase</keyword>
<dbReference type="Proteomes" id="UP001357452">
    <property type="component" value="Unassembled WGS sequence"/>
</dbReference>
<keyword evidence="4" id="KW-0862">Zinc</keyword>
<evidence type="ECO:0000256" key="3">
    <source>
        <dbReference type="ARBA" id="ARBA00022801"/>
    </source>
</evidence>
<sequence length="256" mass="29423">MIEIYHLNCVKIVSPINDNVCGHCLLIRENDKLVLIDTGIGLQDTLHPKERIGQELIDLVGYQFDENITAIRQIKKLGLDPENVTDCIVTHLDNDHVGGLADFPKATVHVSNEELENFNSGNPRYLKLPLEHHPIIKTYGCSDFNWFGFEARKVNIDINTDIYLIPLFGHTMGQCGVSLKANDKWLFYVADAYYMRVELTDERHPVNELAQLRADDNILRLASLDKIRKLVNDHPEIEVFGYHDIEEFHRYSQSKL</sequence>
<gene>
    <name evidence="6" type="ORF">V2H41_12065</name>
</gene>
<evidence type="ECO:0000259" key="5">
    <source>
        <dbReference type="SMART" id="SM00849"/>
    </source>
</evidence>
<dbReference type="Pfam" id="PF00753">
    <property type="entry name" value="Lactamase_B"/>
    <property type="match status" value="1"/>
</dbReference>
<evidence type="ECO:0000313" key="7">
    <source>
        <dbReference type="Proteomes" id="UP001357452"/>
    </source>
</evidence>
<evidence type="ECO:0000256" key="2">
    <source>
        <dbReference type="ARBA" id="ARBA00022723"/>
    </source>
</evidence>
<accession>A0ABU7RJ35</accession>
<dbReference type="Gene3D" id="3.60.15.10">
    <property type="entry name" value="Ribonuclease Z/Hydroxyacylglutathione hydrolase-like"/>
    <property type="match status" value="1"/>
</dbReference>
<dbReference type="InterPro" id="IPR036866">
    <property type="entry name" value="RibonucZ/Hydroxyglut_hydro"/>
</dbReference>
<dbReference type="EMBL" id="JAZGLY010000008">
    <property type="protein sequence ID" value="MEE6188008.1"/>
    <property type="molecule type" value="Genomic_DNA"/>
</dbReference>
<evidence type="ECO:0000313" key="6">
    <source>
        <dbReference type="EMBL" id="MEE6188008.1"/>
    </source>
</evidence>
<name>A0ABU7RJ35_9BACT</name>
<dbReference type="SUPFAM" id="SSF56281">
    <property type="entry name" value="Metallo-hydrolase/oxidoreductase"/>
    <property type="match status" value="1"/>
</dbReference>
<comment type="caution">
    <text evidence="6">The sequence shown here is derived from an EMBL/GenBank/DDBJ whole genome shotgun (WGS) entry which is preliminary data.</text>
</comment>
<dbReference type="CDD" id="cd07742">
    <property type="entry name" value="metallo-hydrolase-like_MBL-fold"/>
    <property type="match status" value="1"/>
</dbReference>
<reference evidence="6 7" key="1">
    <citation type="submission" date="2024-01" db="EMBL/GenBank/DDBJ databases">
        <title>Niabella digestum sp. nov., isolated from waste digestion system.</title>
        <authorList>
            <person name="Zhang L."/>
        </authorList>
    </citation>
    <scope>NUCLEOTIDE SEQUENCE [LARGE SCALE GENOMIC DNA]</scope>
    <source>
        <strain evidence="6 7">A18</strain>
    </source>
</reference>
<dbReference type="InterPro" id="IPR051013">
    <property type="entry name" value="MBL_superfamily_lactonases"/>
</dbReference>
<evidence type="ECO:0000256" key="1">
    <source>
        <dbReference type="ARBA" id="ARBA00007749"/>
    </source>
</evidence>
<feature type="domain" description="Metallo-beta-lactamase" evidence="5">
    <location>
        <begin position="21"/>
        <end position="243"/>
    </location>
</feature>
<comment type="similarity">
    <text evidence="1">Belongs to the metallo-beta-lactamase superfamily.</text>
</comment>
<dbReference type="PANTHER" id="PTHR42978">
    <property type="entry name" value="QUORUM-QUENCHING LACTONASE YTNP-RELATED-RELATED"/>
    <property type="match status" value="1"/>
</dbReference>
<dbReference type="PANTHER" id="PTHR42978:SF3">
    <property type="entry name" value="BLR3078 PROTEIN"/>
    <property type="match status" value="1"/>
</dbReference>
<evidence type="ECO:0000256" key="4">
    <source>
        <dbReference type="ARBA" id="ARBA00022833"/>
    </source>
</evidence>
<proteinExistence type="inferred from homology"/>
<keyword evidence="7" id="KW-1185">Reference proteome</keyword>
<dbReference type="RefSeq" id="WP_330975413.1">
    <property type="nucleotide sequence ID" value="NZ_JAZGLY010000008.1"/>
</dbReference>